<organism evidence="3">
    <name type="scientific">Acartia pacifica</name>
    <name type="common">Copepod</name>
    <dbReference type="NCBI Taxonomy" id="335913"/>
    <lineage>
        <taxon>Eukaryota</taxon>
        <taxon>Metazoa</taxon>
        <taxon>Ecdysozoa</taxon>
        <taxon>Arthropoda</taxon>
        <taxon>Crustacea</taxon>
        <taxon>Multicrustacea</taxon>
        <taxon>Hexanauplia</taxon>
        <taxon>Copepoda</taxon>
        <taxon>Calanoida</taxon>
        <taxon>Acartiidae</taxon>
        <taxon>Acartia</taxon>
    </lineage>
</organism>
<dbReference type="SUPFAM" id="SSF54637">
    <property type="entry name" value="Thioesterase/thiol ester dehydrase-isomerase"/>
    <property type="match status" value="1"/>
</dbReference>
<keyword evidence="2" id="KW-0378">Hydrolase</keyword>
<comment type="similarity">
    <text evidence="1">Belongs to the 4-hydroxybenzoyl-CoA thioesterase family.</text>
</comment>
<dbReference type="EMBL" id="KT754669">
    <property type="protein sequence ID" value="ALS04503.1"/>
    <property type="molecule type" value="mRNA"/>
</dbReference>
<sequence length="195" mass="22298">MLLKTGQQLSKAVSSLIIKRNYCKPPPEPWFNKASYSWFLPVQTRWKDNDQYLHMNNAVYHSIFDTVINVYLIRHIGLDIYSTNTPIGYMISGNCTFLGSARFPEVYLAGLGIAKIGNSSLHYRLSLFPQLTEGEDVELNLVTGHKGSDPEVGRFAERGLVLGEYTHVFVDPHNKRPTPVRKEWTQKLEKLLIRC</sequence>
<reference evidence="3" key="1">
    <citation type="journal article" date="2015" name="Sci. Rep.">
        <title>Spliced leader RNA trans-splicing discovered in copepods.</title>
        <authorList>
            <person name="Yang F."/>
            <person name="Xu D."/>
            <person name="Zhuang Y."/>
            <person name="Yi X."/>
            <person name="Huang Y."/>
            <person name="Chen H."/>
            <person name="Lin S."/>
            <person name="Campbell D.A."/>
            <person name="Sturm N.R."/>
            <person name="Liu G."/>
            <person name="Zhang H."/>
        </authorList>
    </citation>
    <scope>NUCLEOTIDE SEQUENCE</scope>
</reference>
<dbReference type="CDD" id="cd00586">
    <property type="entry name" value="4HBT"/>
    <property type="match status" value="1"/>
</dbReference>
<evidence type="ECO:0000256" key="2">
    <source>
        <dbReference type="ARBA" id="ARBA00022801"/>
    </source>
</evidence>
<proteinExistence type="evidence at transcript level"/>
<dbReference type="AlphaFoldDB" id="A0A0U2M9I1"/>
<dbReference type="InterPro" id="IPR029069">
    <property type="entry name" value="HotDog_dom_sf"/>
</dbReference>
<protein>
    <submittedName>
        <fullName evidence="3">Uncharacterized protein</fullName>
    </submittedName>
</protein>
<evidence type="ECO:0000256" key="1">
    <source>
        <dbReference type="ARBA" id="ARBA00005953"/>
    </source>
</evidence>
<dbReference type="PANTHER" id="PTHR31793">
    <property type="entry name" value="4-HYDROXYBENZOYL-COA THIOESTERASE FAMILY MEMBER"/>
    <property type="match status" value="1"/>
</dbReference>
<evidence type="ECO:0000313" key="3">
    <source>
        <dbReference type="EMBL" id="ALS04503.1"/>
    </source>
</evidence>
<dbReference type="GO" id="GO:0005739">
    <property type="term" value="C:mitochondrion"/>
    <property type="evidence" value="ECO:0007669"/>
    <property type="project" value="TreeGrafter"/>
</dbReference>
<dbReference type="PANTHER" id="PTHR31793:SF27">
    <property type="entry name" value="NOVEL THIOESTERASE SUPERFAMILY DOMAIN AND SAPOSIN A-TYPE DOMAIN CONTAINING PROTEIN (0610012H03RIK)"/>
    <property type="match status" value="1"/>
</dbReference>
<dbReference type="InterPro" id="IPR050563">
    <property type="entry name" value="4-hydroxybenzoyl-CoA_TE"/>
</dbReference>
<accession>A0A0U2M9I1</accession>
<dbReference type="Pfam" id="PF13279">
    <property type="entry name" value="4HBT_2"/>
    <property type="match status" value="1"/>
</dbReference>
<dbReference type="Gene3D" id="3.10.129.10">
    <property type="entry name" value="Hotdog Thioesterase"/>
    <property type="match status" value="1"/>
</dbReference>
<name>A0A0U2M9I1_ACAPC</name>
<dbReference type="GO" id="GO:0047617">
    <property type="term" value="F:fatty acyl-CoA hydrolase activity"/>
    <property type="evidence" value="ECO:0007669"/>
    <property type="project" value="TreeGrafter"/>
</dbReference>